<evidence type="ECO:0000259" key="6">
    <source>
        <dbReference type="Pfam" id="PF01370"/>
    </source>
</evidence>
<dbReference type="CDD" id="cd05239">
    <property type="entry name" value="GDP_FS_SDR_e"/>
    <property type="match status" value="1"/>
</dbReference>
<dbReference type="InterPro" id="IPR028614">
    <property type="entry name" value="GDP_fucose/colitose_synth"/>
</dbReference>
<evidence type="ECO:0000256" key="1">
    <source>
        <dbReference type="ARBA" id="ARBA00005959"/>
    </source>
</evidence>
<evidence type="ECO:0000313" key="8">
    <source>
        <dbReference type="Proteomes" id="UP001229244"/>
    </source>
</evidence>
<protein>
    <recommendedName>
        <fullName evidence="5">GDP-L-fucose synthase</fullName>
        <ecNumber evidence="5">1.1.1.271</ecNumber>
    </recommendedName>
    <alternativeName>
        <fullName evidence="5">GDP-4-keto-6-deoxy-D-mannose-3,5-epimerase-4-reductase</fullName>
    </alternativeName>
</protein>
<comment type="similarity">
    <text evidence="1 5">Belongs to the NAD(P)-dependent epimerase/dehydratase family. Fucose synthase subfamily.</text>
</comment>
<dbReference type="EC" id="1.1.1.271" evidence="5"/>
<feature type="site" description="Important for catalytic activity" evidence="5">
    <location>
        <position position="150"/>
    </location>
</feature>
<dbReference type="EMBL" id="JAUSUL010000002">
    <property type="protein sequence ID" value="MDQ0316190.1"/>
    <property type="molecule type" value="Genomic_DNA"/>
</dbReference>
<feature type="binding site" evidence="5">
    <location>
        <begin position="53"/>
        <end position="59"/>
    </location>
    <ligand>
        <name>NADP(+)</name>
        <dbReference type="ChEBI" id="CHEBI:58349"/>
    </ligand>
</feature>
<comment type="catalytic activity">
    <reaction evidence="5">
        <text>GDP-beta-L-fucose + NADP(+) = GDP-4-dehydro-alpha-D-rhamnose + NADPH + H(+)</text>
        <dbReference type="Rhea" id="RHEA:18885"/>
        <dbReference type="ChEBI" id="CHEBI:15378"/>
        <dbReference type="ChEBI" id="CHEBI:57273"/>
        <dbReference type="ChEBI" id="CHEBI:57783"/>
        <dbReference type="ChEBI" id="CHEBI:57964"/>
        <dbReference type="ChEBI" id="CHEBI:58349"/>
        <dbReference type="EC" id="1.1.1.271"/>
    </reaction>
</comment>
<keyword evidence="2 5" id="KW-0521">NADP</keyword>
<sequence>MTRVVAPIPPLSRPAAILSDTGPGANCPFRGQLRRIYRSMGYNLAGKRVWVSGHNGMVGSAIVERLKSEDCEILVSDRSVDLRDPAMVRAWMERHRPQAMIIAAAKVGGILANDSRPADFIYDNLMIASNQIHEANQMGVEKLLFLGSSCIYPKFAPQPIPEDSLLTGPLEPTNQWYAVAKIAGIKLCQAYRKQYGSDFISVMPTNLYGPKDNYDLSTSHVLPALLRKMHEAKIANQDSMVMWGSGSPLREFMHVHDLADACVFLMKNYSEYEHINVGTGSEISIKDLAAMIAEVVGFKGALKHDLSKPDGTPRKLMDSSRLRKLGWAPQLQLKEGIQQTYEDFLTTEFAV</sequence>
<feature type="site" description="Important for catalytic activity" evidence="5">
    <location>
        <position position="148"/>
    </location>
</feature>
<evidence type="ECO:0000313" key="7">
    <source>
        <dbReference type="EMBL" id="MDQ0316190.1"/>
    </source>
</evidence>
<dbReference type="GO" id="GO:0042351">
    <property type="term" value="P:'de novo' GDP-L-fucose biosynthetic process"/>
    <property type="evidence" value="ECO:0007669"/>
    <property type="project" value="UniProtKB-UniRule"/>
</dbReference>
<keyword evidence="5" id="KW-0511">Multifunctional enzyme</keyword>
<keyword evidence="4 5" id="KW-0413">Isomerase</keyword>
<comment type="caution">
    <text evidence="7">The sequence shown here is derived from an EMBL/GenBank/DDBJ whole genome shotgun (WGS) entry which is preliminary data.</text>
</comment>
<feature type="binding site" evidence="5">
    <location>
        <position position="228"/>
    </location>
    <ligand>
        <name>substrate</name>
    </ligand>
</feature>
<evidence type="ECO:0000256" key="2">
    <source>
        <dbReference type="ARBA" id="ARBA00022857"/>
    </source>
</evidence>
<dbReference type="Gene3D" id="3.90.25.10">
    <property type="entry name" value="UDP-galactose 4-epimerase, domain 1"/>
    <property type="match status" value="1"/>
</dbReference>
<evidence type="ECO:0000256" key="4">
    <source>
        <dbReference type="ARBA" id="ARBA00023235"/>
    </source>
</evidence>
<dbReference type="SUPFAM" id="SSF51735">
    <property type="entry name" value="NAD(P)-binding Rossmann-fold domains"/>
    <property type="match status" value="1"/>
</dbReference>
<feature type="domain" description="NAD-dependent epimerase/dehydratase" evidence="6">
    <location>
        <begin position="50"/>
        <end position="278"/>
    </location>
</feature>
<dbReference type="InterPro" id="IPR036291">
    <property type="entry name" value="NAD(P)-bd_dom_sf"/>
</dbReference>
<feature type="binding site" evidence="5">
    <location>
        <position position="250"/>
    </location>
    <ligand>
        <name>substrate</name>
    </ligand>
</feature>
<name>A0AAE3VQ99_9HYPH</name>
<feature type="binding site" evidence="5">
    <location>
        <position position="181"/>
    </location>
    <ligand>
        <name>NADP(+)</name>
        <dbReference type="ChEBI" id="CHEBI:58349"/>
    </ligand>
</feature>
<dbReference type="GO" id="GO:0016853">
    <property type="term" value="F:isomerase activity"/>
    <property type="evidence" value="ECO:0007669"/>
    <property type="project" value="UniProtKB-KW"/>
</dbReference>
<feature type="binding site" evidence="5">
    <location>
        <position position="243"/>
    </location>
    <ligand>
        <name>substrate</name>
    </ligand>
</feature>
<reference evidence="7" key="1">
    <citation type="submission" date="2023-07" db="EMBL/GenBank/DDBJ databases">
        <title>Genomic Encyclopedia of Type Strains, Phase IV (KMG-IV): sequencing the most valuable type-strain genomes for metagenomic binning, comparative biology and taxonomic classification.</title>
        <authorList>
            <person name="Goeker M."/>
        </authorList>
    </citation>
    <scope>NUCLEOTIDE SEQUENCE</scope>
    <source>
        <strain evidence="7">DSM 21202</strain>
    </source>
</reference>
<comment type="function">
    <text evidence="5">Catalyzes the two-step NADP-dependent conversion of GDP-4-dehydro-6-deoxy-D-mannose to GDP-fucose, involving an epimerase and a reductase reaction.</text>
</comment>
<dbReference type="HAMAP" id="MF_00956">
    <property type="entry name" value="GDP_fucose_synth"/>
    <property type="match status" value="1"/>
</dbReference>
<feature type="binding site" evidence="5">
    <location>
        <begin position="146"/>
        <end position="149"/>
    </location>
    <ligand>
        <name>NADP(+)</name>
        <dbReference type="ChEBI" id="CHEBI:58349"/>
    </ligand>
</feature>
<comment type="pathway">
    <text evidence="5">Nucleotide-sugar biosynthesis; GDP-L-fucose biosynthesis via de novo pathway; GDP-L-fucose from GDP-alpha-D-mannose: step 2/2.</text>
</comment>
<dbReference type="Pfam" id="PF01370">
    <property type="entry name" value="Epimerase"/>
    <property type="match status" value="1"/>
</dbReference>
<gene>
    <name evidence="5" type="primary">fcl</name>
    <name evidence="7" type="ORF">J2S73_002647</name>
</gene>
<evidence type="ECO:0000256" key="3">
    <source>
        <dbReference type="ARBA" id="ARBA00023002"/>
    </source>
</evidence>
<dbReference type="GO" id="GO:0050577">
    <property type="term" value="F:GDP-L-fucose synthase activity"/>
    <property type="evidence" value="ECO:0007669"/>
    <property type="project" value="UniProtKB-UniRule"/>
</dbReference>
<dbReference type="GO" id="GO:0070401">
    <property type="term" value="F:NADP+ binding"/>
    <property type="evidence" value="ECO:0007669"/>
    <property type="project" value="UniProtKB-UniRule"/>
</dbReference>
<feature type="active site" description="Proton donor/acceptor" evidence="5">
    <location>
        <position position="177"/>
    </location>
</feature>
<feature type="binding site" evidence="5">
    <location>
        <position position="310"/>
    </location>
    <ligand>
        <name>substrate</name>
    </ligand>
</feature>
<dbReference type="Gene3D" id="3.40.50.720">
    <property type="entry name" value="NAD(P)-binding Rossmann-like Domain"/>
    <property type="match status" value="1"/>
</dbReference>
<proteinExistence type="inferred from homology"/>
<dbReference type="InterPro" id="IPR001509">
    <property type="entry name" value="Epimerase_deHydtase"/>
</dbReference>
<organism evidence="7 8">
    <name type="scientific">Amorphus orientalis</name>
    <dbReference type="NCBI Taxonomy" id="649198"/>
    <lineage>
        <taxon>Bacteria</taxon>
        <taxon>Pseudomonadati</taxon>
        <taxon>Pseudomonadota</taxon>
        <taxon>Alphaproteobacteria</taxon>
        <taxon>Hyphomicrobiales</taxon>
        <taxon>Amorphaceae</taxon>
        <taxon>Amorphus</taxon>
    </lineage>
</organism>
<dbReference type="PANTHER" id="PTHR43238:SF1">
    <property type="entry name" value="GDP-L-FUCOSE SYNTHASE"/>
    <property type="match status" value="1"/>
</dbReference>
<feature type="binding site" evidence="5">
    <location>
        <position position="220"/>
    </location>
    <ligand>
        <name>NADP(+)</name>
        <dbReference type="ChEBI" id="CHEBI:58349"/>
    </ligand>
</feature>
<evidence type="ECO:0000256" key="5">
    <source>
        <dbReference type="HAMAP-Rule" id="MF_00956"/>
    </source>
</evidence>
<accession>A0AAE3VQ99</accession>
<keyword evidence="3 5" id="KW-0560">Oxidoreductase</keyword>
<feature type="binding site" evidence="5">
    <location>
        <begin position="204"/>
        <end position="207"/>
    </location>
    <ligand>
        <name>NADP(+)</name>
        <dbReference type="ChEBI" id="CHEBI:58349"/>
    </ligand>
</feature>
<dbReference type="Proteomes" id="UP001229244">
    <property type="component" value="Unassembled WGS sequence"/>
</dbReference>
<keyword evidence="8" id="KW-1185">Reference proteome</keyword>
<dbReference type="PANTHER" id="PTHR43238">
    <property type="entry name" value="GDP-L-FUCOSE SYNTHASE"/>
    <property type="match status" value="1"/>
</dbReference>
<dbReference type="AlphaFoldDB" id="A0AAE3VQ99"/>